<comment type="caution">
    <text evidence="1">The sequence shown here is derived from an EMBL/GenBank/DDBJ whole genome shotgun (WGS) entry which is preliminary data.</text>
</comment>
<dbReference type="EMBL" id="LCCU01000004">
    <property type="protein sequence ID" value="KKS39097.1"/>
    <property type="molecule type" value="Genomic_DNA"/>
</dbReference>
<proteinExistence type="predicted"/>
<reference evidence="1 2" key="1">
    <citation type="journal article" date="2015" name="Nature">
        <title>rRNA introns, odd ribosomes, and small enigmatic genomes across a large radiation of phyla.</title>
        <authorList>
            <person name="Brown C.T."/>
            <person name="Hug L.A."/>
            <person name="Thomas B.C."/>
            <person name="Sharon I."/>
            <person name="Castelle C.J."/>
            <person name="Singh A."/>
            <person name="Wilkins M.J."/>
            <person name="Williams K.H."/>
            <person name="Banfield J.F."/>
        </authorList>
    </citation>
    <scope>NUCLEOTIDE SEQUENCE [LARGE SCALE GENOMIC DNA]</scope>
</reference>
<protein>
    <recommendedName>
        <fullName evidence="3">Polymerase nucleotidyl transferase domain-containing protein</fullName>
    </recommendedName>
</protein>
<organism evidence="1 2">
    <name type="scientific">candidate division WWE3 bacterium GW2011_GWF1_42_14</name>
    <dbReference type="NCBI Taxonomy" id="1619138"/>
    <lineage>
        <taxon>Bacteria</taxon>
        <taxon>Katanobacteria</taxon>
    </lineage>
</organism>
<gene>
    <name evidence="1" type="ORF">UV00_C0004G0023</name>
</gene>
<evidence type="ECO:0000313" key="2">
    <source>
        <dbReference type="Proteomes" id="UP000033847"/>
    </source>
</evidence>
<sequence>MAAELEKLINEYVDRLKQLKNNNVLGAVRTGEQNFTDFVEKWSDIDTYVVLESMESDLVSKIIKINRSLSEKYDVHVGLSLLPKNEYYSKNIDINCLKDALMKMNFKFNRSWVIYGNLEPAIVELPNKIPSLVRELNYFKAYLRTSLRDLDGPNLLRACIKANNYILLCALLMEYPQQVDTKFKIKLAKVVFADFDLGFDIHAINEKMKNNISSVENPEEISAVIANYTEDFLNYFYTKYNYV</sequence>
<accession>A0A0G0YR42</accession>
<name>A0A0G0YR42_UNCKA</name>
<evidence type="ECO:0000313" key="1">
    <source>
        <dbReference type="EMBL" id="KKS39097.1"/>
    </source>
</evidence>
<dbReference type="AlphaFoldDB" id="A0A0G0YR42"/>
<dbReference type="Proteomes" id="UP000033847">
    <property type="component" value="Unassembled WGS sequence"/>
</dbReference>
<evidence type="ECO:0008006" key="3">
    <source>
        <dbReference type="Google" id="ProtNLM"/>
    </source>
</evidence>